<dbReference type="Pfam" id="PF03732">
    <property type="entry name" value="Retrotrans_gag"/>
    <property type="match status" value="1"/>
</dbReference>
<name>A0ABD3JN90_EUCGL</name>
<gene>
    <name evidence="2" type="ORF">ACJRO7_030094</name>
</gene>
<evidence type="ECO:0000259" key="1">
    <source>
        <dbReference type="Pfam" id="PF03732"/>
    </source>
</evidence>
<dbReference type="AlphaFoldDB" id="A0ABD3JN90"/>
<dbReference type="Proteomes" id="UP001634007">
    <property type="component" value="Unassembled WGS sequence"/>
</dbReference>
<dbReference type="EMBL" id="JBJKBG010000008">
    <property type="protein sequence ID" value="KAL3725025.1"/>
    <property type="molecule type" value="Genomic_DNA"/>
</dbReference>
<keyword evidence="3" id="KW-1185">Reference proteome</keyword>
<dbReference type="InterPro" id="IPR005162">
    <property type="entry name" value="Retrotrans_gag_dom"/>
</dbReference>
<organism evidence="2 3">
    <name type="scientific">Eucalyptus globulus</name>
    <name type="common">Tasmanian blue gum</name>
    <dbReference type="NCBI Taxonomy" id="34317"/>
    <lineage>
        <taxon>Eukaryota</taxon>
        <taxon>Viridiplantae</taxon>
        <taxon>Streptophyta</taxon>
        <taxon>Embryophyta</taxon>
        <taxon>Tracheophyta</taxon>
        <taxon>Spermatophyta</taxon>
        <taxon>Magnoliopsida</taxon>
        <taxon>eudicotyledons</taxon>
        <taxon>Gunneridae</taxon>
        <taxon>Pentapetalae</taxon>
        <taxon>rosids</taxon>
        <taxon>malvids</taxon>
        <taxon>Myrtales</taxon>
        <taxon>Myrtaceae</taxon>
        <taxon>Myrtoideae</taxon>
        <taxon>Eucalypteae</taxon>
        <taxon>Eucalyptus</taxon>
    </lineage>
</organism>
<sequence length="225" mass="25009">MSDPEQRAPWRRAIAALTGAGGRALTRVSVRERASKRASSRGRALIQASARGRAPVDPRVDGILQTIKTLGNVVGQQAQNQVVAAATAANVATTVTALAEVPPGNGNGERLMHKLVEYFLRLELLKFTEAGDPEAATLWVQELEKAFALLRCSEEDNVTLARFRQNHMTVDQYEARFAKLSKYAPRLIEDLVDRARRFKDGLKLEIKDLLVPLNLKDYDELYERA</sequence>
<comment type="caution">
    <text evidence="2">The sequence shown here is derived from an EMBL/GenBank/DDBJ whole genome shotgun (WGS) entry which is preliminary data.</text>
</comment>
<protein>
    <recommendedName>
        <fullName evidence="1">Retrotransposon gag domain-containing protein</fullName>
    </recommendedName>
</protein>
<accession>A0ABD3JN90</accession>
<evidence type="ECO:0000313" key="2">
    <source>
        <dbReference type="EMBL" id="KAL3725025.1"/>
    </source>
</evidence>
<proteinExistence type="predicted"/>
<evidence type="ECO:0000313" key="3">
    <source>
        <dbReference type="Proteomes" id="UP001634007"/>
    </source>
</evidence>
<feature type="domain" description="Retrotransposon gag" evidence="1">
    <location>
        <begin position="142"/>
        <end position="203"/>
    </location>
</feature>
<reference evidence="2 3" key="1">
    <citation type="submission" date="2024-11" db="EMBL/GenBank/DDBJ databases">
        <title>Chromosome-level genome assembly of Eucalyptus globulus Labill. provides insights into its genome evolution.</title>
        <authorList>
            <person name="Li X."/>
        </authorList>
    </citation>
    <scope>NUCLEOTIDE SEQUENCE [LARGE SCALE GENOMIC DNA]</scope>
    <source>
        <strain evidence="2">CL2024</strain>
        <tissue evidence="2">Fresh tender leaves</tissue>
    </source>
</reference>